<feature type="domain" description="Glycosyl transferase family 28 C-terminal" evidence="13">
    <location>
        <begin position="189"/>
        <end position="340"/>
    </location>
</feature>
<keyword evidence="11" id="KW-0812">Transmembrane</keyword>
<keyword evidence="3 10" id="KW-0328">Glycosyltransferase</keyword>
<organism evidence="14 15">
    <name type="scientific">Candidatus Roizmanbacteria bacterium RIFCSPLOWO2_01_FULL_44_13</name>
    <dbReference type="NCBI Taxonomy" id="1802069"/>
    <lineage>
        <taxon>Bacteria</taxon>
        <taxon>Candidatus Roizmaniibacteriota</taxon>
    </lineage>
</organism>
<evidence type="ECO:0000256" key="5">
    <source>
        <dbReference type="ARBA" id="ARBA00022960"/>
    </source>
</evidence>
<dbReference type="GO" id="GO:0051991">
    <property type="term" value="F:UDP-N-acetyl-D-glucosamine:N-acetylmuramoyl-L-alanyl-D-glutamyl-meso-2,6-diaminopimelyl-D-alanyl-D-alanine-diphosphoundecaprenol 4-beta-N-acetylglucosaminlytransferase activity"/>
    <property type="evidence" value="ECO:0007669"/>
    <property type="project" value="RHEA"/>
</dbReference>
<evidence type="ECO:0000256" key="1">
    <source>
        <dbReference type="ARBA" id="ARBA00022475"/>
    </source>
</evidence>
<sequence>MAKILITGGHLAPALAVIEELKKTKKNIEIIFVGRKYALDSEKTISLEYKEITKLKIPFISLTAGRLTRVLTLRSLRNFLRLPIGFFNAFFIVRDQKPDVVLSFGSYLAVPIVFWAYLFKIPSFTHEQTVRPGLANIIISLFAKKIFVAFPEAKHYFNPGKTLITGNPVRKSIFIVKKIPFPIAPGFPVIYITGGSLGSHSINEHIKKIIPKLVHDFIVIHQVGETKEYGDYEGLLKIKQSLPRGFQNRYFLSKHFFEDEIGYIYSRSDLIVGRAGANTFFELIALQKPAIFIPLPWSAGREQQRHAEIFARAGCGEIFHQVEPSTKLLRLINSMIKNIDLYKKNFGQLSIQNPTDGDKKIAAAVLT</sequence>
<evidence type="ECO:0000256" key="10">
    <source>
        <dbReference type="HAMAP-Rule" id="MF_00033"/>
    </source>
</evidence>
<dbReference type="HAMAP" id="MF_00033">
    <property type="entry name" value="MurG"/>
    <property type="match status" value="1"/>
</dbReference>
<evidence type="ECO:0000256" key="8">
    <source>
        <dbReference type="ARBA" id="ARBA00023306"/>
    </source>
</evidence>
<keyword evidence="11" id="KW-1133">Transmembrane helix</keyword>
<dbReference type="Pfam" id="PF04101">
    <property type="entry name" value="Glyco_tran_28_C"/>
    <property type="match status" value="1"/>
</dbReference>
<dbReference type="InterPro" id="IPR007235">
    <property type="entry name" value="Glyco_trans_28_C"/>
</dbReference>
<keyword evidence="9 10" id="KW-0961">Cell wall biogenesis/degradation</keyword>
<accession>A0A1F7JBL0</accession>
<keyword evidence="6 10" id="KW-0573">Peptidoglycan synthesis</keyword>
<keyword evidence="7 10" id="KW-0472">Membrane</keyword>
<comment type="pathway">
    <text evidence="10">Cell wall biogenesis; peptidoglycan biosynthesis.</text>
</comment>
<dbReference type="EC" id="2.4.1.227" evidence="10"/>
<reference evidence="14 15" key="1">
    <citation type="journal article" date="2016" name="Nat. Commun.">
        <title>Thousands of microbial genomes shed light on interconnected biogeochemical processes in an aquifer system.</title>
        <authorList>
            <person name="Anantharaman K."/>
            <person name="Brown C.T."/>
            <person name="Hug L.A."/>
            <person name="Sharon I."/>
            <person name="Castelle C.J."/>
            <person name="Probst A.J."/>
            <person name="Thomas B.C."/>
            <person name="Singh A."/>
            <person name="Wilkins M.J."/>
            <person name="Karaoz U."/>
            <person name="Brodie E.L."/>
            <person name="Williams K.H."/>
            <person name="Hubbard S.S."/>
            <person name="Banfield J.F."/>
        </authorList>
    </citation>
    <scope>NUCLEOTIDE SEQUENCE [LARGE SCALE GENOMIC DNA]</scope>
</reference>
<keyword evidence="1 10" id="KW-1003">Cell membrane</keyword>
<dbReference type="Proteomes" id="UP000178857">
    <property type="component" value="Unassembled WGS sequence"/>
</dbReference>
<evidence type="ECO:0000313" key="15">
    <source>
        <dbReference type="Proteomes" id="UP000178857"/>
    </source>
</evidence>
<name>A0A1F7JBL0_9BACT</name>
<dbReference type="GO" id="GO:0005975">
    <property type="term" value="P:carbohydrate metabolic process"/>
    <property type="evidence" value="ECO:0007669"/>
    <property type="project" value="InterPro"/>
</dbReference>
<evidence type="ECO:0000256" key="3">
    <source>
        <dbReference type="ARBA" id="ARBA00022676"/>
    </source>
</evidence>
<dbReference type="GO" id="GO:0009252">
    <property type="term" value="P:peptidoglycan biosynthetic process"/>
    <property type="evidence" value="ECO:0007669"/>
    <property type="project" value="UniProtKB-UniRule"/>
</dbReference>
<dbReference type="GO" id="GO:0051301">
    <property type="term" value="P:cell division"/>
    <property type="evidence" value="ECO:0007669"/>
    <property type="project" value="UniProtKB-KW"/>
</dbReference>
<evidence type="ECO:0000259" key="12">
    <source>
        <dbReference type="Pfam" id="PF03033"/>
    </source>
</evidence>
<feature type="binding site" evidence="10">
    <location>
        <position position="196"/>
    </location>
    <ligand>
        <name>UDP-N-acetyl-alpha-D-glucosamine</name>
        <dbReference type="ChEBI" id="CHEBI:57705"/>
    </ligand>
</feature>
<comment type="subcellular location">
    <subcellularLocation>
        <location evidence="10">Cell membrane</location>
        <topology evidence="10">Peripheral membrane protein</topology>
        <orientation evidence="10">Cytoplasmic side</orientation>
    </subcellularLocation>
</comment>
<protein>
    <recommendedName>
        <fullName evidence="10">UDP-N-acetylglucosamine--N-acetylmuramyl-(pentapeptide) pyrophosphoryl-undecaprenol N-acetylglucosamine transferase</fullName>
        <ecNumber evidence="10">2.4.1.227</ecNumber>
    </recommendedName>
    <alternativeName>
        <fullName evidence="10">Undecaprenyl-PP-MurNAc-pentapeptide-UDPGlcNAc GlcNAc transferase</fullName>
    </alternativeName>
</protein>
<comment type="caution">
    <text evidence="14">The sequence shown here is derived from an EMBL/GenBank/DDBJ whole genome shotgun (WGS) entry which is preliminary data.</text>
</comment>
<comment type="catalytic activity">
    <reaction evidence="10">
        <text>di-trans,octa-cis-undecaprenyl diphospho-N-acetyl-alpha-D-muramoyl-L-alanyl-D-glutamyl-meso-2,6-diaminopimeloyl-D-alanyl-D-alanine + UDP-N-acetyl-alpha-D-glucosamine = di-trans,octa-cis-undecaprenyl diphospho-[N-acetyl-alpha-D-glucosaminyl-(1-&gt;4)]-N-acetyl-alpha-D-muramoyl-L-alanyl-D-glutamyl-meso-2,6-diaminopimeloyl-D-alanyl-D-alanine + UDP + H(+)</text>
        <dbReference type="Rhea" id="RHEA:31227"/>
        <dbReference type="ChEBI" id="CHEBI:15378"/>
        <dbReference type="ChEBI" id="CHEBI:57705"/>
        <dbReference type="ChEBI" id="CHEBI:58223"/>
        <dbReference type="ChEBI" id="CHEBI:61387"/>
        <dbReference type="ChEBI" id="CHEBI:61388"/>
        <dbReference type="EC" id="2.4.1.227"/>
    </reaction>
</comment>
<keyword evidence="2 10" id="KW-0132">Cell division</keyword>
<feature type="transmembrane region" description="Helical" evidence="11">
    <location>
        <begin position="100"/>
        <end position="119"/>
    </location>
</feature>
<evidence type="ECO:0000256" key="2">
    <source>
        <dbReference type="ARBA" id="ARBA00022618"/>
    </source>
</evidence>
<feature type="binding site" evidence="10">
    <location>
        <position position="170"/>
    </location>
    <ligand>
        <name>UDP-N-acetyl-alpha-D-glucosamine</name>
        <dbReference type="ChEBI" id="CHEBI:57705"/>
    </ligand>
</feature>
<evidence type="ECO:0000256" key="6">
    <source>
        <dbReference type="ARBA" id="ARBA00022984"/>
    </source>
</evidence>
<dbReference type="GO" id="GO:0005886">
    <property type="term" value="C:plasma membrane"/>
    <property type="evidence" value="ECO:0007669"/>
    <property type="project" value="UniProtKB-SubCell"/>
</dbReference>
<dbReference type="InterPro" id="IPR006009">
    <property type="entry name" value="GlcNAc_MurG"/>
</dbReference>
<evidence type="ECO:0000256" key="4">
    <source>
        <dbReference type="ARBA" id="ARBA00022679"/>
    </source>
</evidence>
<evidence type="ECO:0000256" key="9">
    <source>
        <dbReference type="ARBA" id="ARBA00023316"/>
    </source>
</evidence>
<dbReference type="GO" id="GO:0050511">
    <property type="term" value="F:undecaprenyldiphospho-muramoylpentapeptide beta-N-acetylglucosaminyltransferase activity"/>
    <property type="evidence" value="ECO:0007669"/>
    <property type="project" value="UniProtKB-UniRule"/>
</dbReference>
<feature type="binding site" evidence="10">
    <location>
        <position position="303"/>
    </location>
    <ligand>
        <name>UDP-N-acetyl-alpha-D-glucosamine</name>
        <dbReference type="ChEBI" id="CHEBI:57705"/>
    </ligand>
</feature>
<proteinExistence type="inferred from homology"/>
<dbReference type="Pfam" id="PF03033">
    <property type="entry name" value="Glyco_transf_28"/>
    <property type="match status" value="1"/>
</dbReference>
<keyword evidence="4 10" id="KW-0808">Transferase</keyword>
<dbReference type="EMBL" id="MGAT01000008">
    <property type="protein sequence ID" value="OGK52965.1"/>
    <property type="molecule type" value="Genomic_DNA"/>
</dbReference>
<dbReference type="Gene3D" id="3.40.50.2000">
    <property type="entry name" value="Glycogen Phosphorylase B"/>
    <property type="match status" value="2"/>
</dbReference>
<dbReference type="CDD" id="cd03785">
    <property type="entry name" value="GT28_MurG"/>
    <property type="match status" value="1"/>
</dbReference>
<comment type="caution">
    <text evidence="10">Lacks conserved residue(s) required for the propagation of feature annotation.</text>
</comment>
<dbReference type="STRING" id="1802069.A2970_01535"/>
<dbReference type="SUPFAM" id="SSF53756">
    <property type="entry name" value="UDP-Glycosyltransferase/glycogen phosphorylase"/>
    <property type="match status" value="1"/>
</dbReference>
<dbReference type="PANTHER" id="PTHR21015">
    <property type="entry name" value="UDP-N-ACETYLGLUCOSAMINE--N-ACETYLMURAMYL-(PENTAPEPTIDE) PYROPHOSPHORYL-UNDECAPRENOL N-ACETYLGLUCOSAMINE TRANSFERASE 1"/>
    <property type="match status" value="1"/>
</dbReference>
<gene>
    <name evidence="10" type="primary">murG</name>
    <name evidence="14" type="ORF">A2970_01535</name>
</gene>
<dbReference type="GO" id="GO:0071555">
    <property type="term" value="P:cell wall organization"/>
    <property type="evidence" value="ECO:0007669"/>
    <property type="project" value="UniProtKB-KW"/>
</dbReference>
<comment type="function">
    <text evidence="10">Cell wall formation. Catalyzes the transfer of a GlcNAc subunit on undecaprenyl-pyrophosphoryl-MurNAc-pentapeptide (lipid intermediate I) to form undecaprenyl-pyrophosphoryl-MurNAc-(pentapeptide)GlcNAc (lipid intermediate II).</text>
</comment>
<evidence type="ECO:0000256" key="7">
    <source>
        <dbReference type="ARBA" id="ARBA00023136"/>
    </source>
</evidence>
<dbReference type="InterPro" id="IPR004276">
    <property type="entry name" value="GlycoTrans_28_N"/>
</dbReference>
<comment type="similarity">
    <text evidence="10">Belongs to the glycosyltransferase 28 family. MurG subfamily.</text>
</comment>
<dbReference type="PANTHER" id="PTHR21015:SF22">
    <property type="entry name" value="GLYCOSYLTRANSFERASE"/>
    <property type="match status" value="1"/>
</dbReference>
<feature type="binding site" evidence="10">
    <location>
        <begin position="7"/>
        <end position="9"/>
    </location>
    <ligand>
        <name>UDP-N-acetyl-alpha-D-glucosamine</name>
        <dbReference type="ChEBI" id="CHEBI:57705"/>
    </ligand>
</feature>
<evidence type="ECO:0000313" key="14">
    <source>
        <dbReference type="EMBL" id="OGK52965.1"/>
    </source>
</evidence>
<keyword evidence="5 10" id="KW-0133">Cell shape</keyword>
<feature type="domain" description="Glycosyltransferase family 28 N-terminal" evidence="12">
    <location>
        <begin position="7"/>
        <end position="147"/>
    </location>
</feature>
<evidence type="ECO:0000256" key="11">
    <source>
        <dbReference type="SAM" id="Phobius"/>
    </source>
</evidence>
<dbReference type="UniPathway" id="UPA00219"/>
<keyword evidence="8 10" id="KW-0131">Cell cycle</keyword>
<evidence type="ECO:0000259" key="13">
    <source>
        <dbReference type="Pfam" id="PF04101"/>
    </source>
</evidence>
<dbReference type="AlphaFoldDB" id="A0A1F7JBL0"/>
<dbReference type="GO" id="GO:0008360">
    <property type="term" value="P:regulation of cell shape"/>
    <property type="evidence" value="ECO:0007669"/>
    <property type="project" value="UniProtKB-KW"/>
</dbReference>